<feature type="domain" description="Cytochrome c" evidence="8">
    <location>
        <begin position="41"/>
        <end position="120"/>
    </location>
</feature>
<evidence type="ECO:0000256" key="5">
    <source>
        <dbReference type="ARBA" id="ARBA00023004"/>
    </source>
</evidence>
<dbReference type="PANTHER" id="PTHR35008">
    <property type="entry name" value="BLL4482 PROTEIN-RELATED"/>
    <property type="match status" value="1"/>
</dbReference>
<evidence type="ECO:0000256" key="6">
    <source>
        <dbReference type="PROSITE-ProRule" id="PRU00433"/>
    </source>
</evidence>
<dbReference type="InterPro" id="IPR036909">
    <property type="entry name" value="Cyt_c-like_dom_sf"/>
</dbReference>
<dbReference type="Pfam" id="PF13442">
    <property type="entry name" value="Cytochrome_CBB3"/>
    <property type="match status" value="1"/>
</dbReference>
<evidence type="ECO:0000259" key="8">
    <source>
        <dbReference type="PROSITE" id="PS51007"/>
    </source>
</evidence>
<keyword evidence="10" id="KW-1185">Reference proteome</keyword>
<evidence type="ECO:0000256" key="1">
    <source>
        <dbReference type="ARBA" id="ARBA00022448"/>
    </source>
</evidence>
<dbReference type="PROSITE" id="PS51007">
    <property type="entry name" value="CYTC"/>
    <property type="match status" value="1"/>
</dbReference>
<evidence type="ECO:0000256" key="3">
    <source>
        <dbReference type="ARBA" id="ARBA00022723"/>
    </source>
</evidence>
<organism evidence="9 10">
    <name type="scientific">Roseateles subflavus</name>
    <dbReference type="NCBI Taxonomy" id="3053353"/>
    <lineage>
        <taxon>Bacteria</taxon>
        <taxon>Pseudomonadati</taxon>
        <taxon>Pseudomonadota</taxon>
        <taxon>Betaproteobacteria</taxon>
        <taxon>Burkholderiales</taxon>
        <taxon>Sphaerotilaceae</taxon>
        <taxon>Roseateles</taxon>
    </lineage>
</organism>
<dbReference type="InterPro" id="IPR008168">
    <property type="entry name" value="Cyt_C_IC"/>
</dbReference>
<dbReference type="RefSeq" id="WP_285980624.1">
    <property type="nucleotide sequence ID" value="NZ_JASVDS010000001.1"/>
</dbReference>
<keyword evidence="5 6" id="KW-0408">Iron</keyword>
<dbReference type="Proteomes" id="UP001238603">
    <property type="component" value="Unassembled WGS sequence"/>
</dbReference>
<evidence type="ECO:0000256" key="2">
    <source>
        <dbReference type="ARBA" id="ARBA00022617"/>
    </source>
</evidence>
<keyword evidence="7" id="KW-0732">Signal</keyword>
<evidence type="ECO:0000256" key="7">
    <source>
        <dbReference type="SAM" id="SignalP"/>
    </source>
</evidence>
<keyword evidence="1" id="KW-0813">Transport</keyword>
<accession>A0ABT7LC98</accession>
<evidence type="ECO:0000256" key="4">
    <source>
        <dbReference type="ARBA" id="ARBA00022982"/>
    </source>
</evidence>
<gene>
    <name evidence="9" type="ORF">QRD43_01105</name>
</gene>
<keyword evidence="3 6" id="KW-0479">Metal-binding</keyword>
<dbReference type="InterPro" id="IPR009056">
    <property type="entry name" value="Cyt_c-like_dom"/>
</dbReference>
<dbReference type="Gene3D" id="1.10.760.10">
    <property type="entry name" value="Cytochrome c-like domain"/>
    <property type="match status" value="1"/>
</dbReference>
<keyword evidence="2 6" id="KW-0349">Heme</keyword>
<feature type="chain" id="PRO_5046233916" evidence="7">
    <location>
        <begin position="19"/>
        <end position="150"/>
    </location>
</feature>
<dbReference type="InterPro" id="IPR051459">
    <property type="entry name" value="Cytochrome_c-type_DH"/>
</dbReference>
<sequence length="150" mass="15446">MKALLTVLLLALPAFAGAADTATTSAAPAASEPRFSSGWRFEQRSGPALYGALCAACHMPDGRGARGAGSYPALQANPRLAATPYALHMVLNGHRAMPGFGRQLSDEQVAAVLSHVRERFGGLTPEAARVTPAEAAEVRQAAQAGTAVAH</sequence>
<keyword evidence="4" id="KW-0249">Electron transport</keyword>
<name>A0ABT7LC98_9BURK</name>
<comment type="caution">
    <text evidence="9">The sequence shown here is derived from an EMBL/GenBank/DDBJ whole genome shotgun (WGS) entry which is preliminary data.</text>
</comment>
<dbReference type="PRINTS" id="PR00605">
    <property type="entry name" value="CYTCHROMECIC"/>
</dbReference>
<evidence type="ECO:0000313" key="9">
    <source>
        <dbReference type="EMBL" id="MDL5030488.1"/>
    </source>
</evidence>
<dbReference type="EMBL" id="JASVDS010000001">
    <property type="protein sequence ID" value="MDL5030488.1"/>
    <property type="molecule type" value="Genomic_DNA"/>
</dbReference>
<proteinExistence type="predicted"/>
<dbReference type="PANTHER" id="PTHR35008:SF9">
    <property type="entry name" value="CYTOCHROME C DOMAIN-CONTAINING PROTEIN"/>
    <property type="match status" value="1"/>
</dbReference>
<feature type="signal peptide" evidence="7">
    <location>
        <begin position="1"/>
        <end position="18"/>
    </location>
</feature>
<dbReference type="SUPFAM" id="SSF46626">
    <property type="entry name" value="Cytochrome c"/>
    <property type="match status" value="1"/>
</dbReference>
<protein>
    <submittedName>
        <fullName evidence="9">C-type cytochrome</fullName>
    </submittedName>
</protein>
<evidence type="ECO:0000313" key="10">
    <source>
        <dbReference type="Proteomes" id="UP001238603"/>
    </source>
</evidence>
<reference evidence="9 10" key="1">
    <citation type="submission" date="2023-06" db="EMBL/GenBank/DDBJ databases">
        <title>Pelomonas sp. APW6 16S ribosomal RNA gene genome sequencing and assembly.</title>
        <authorList>
            <person name="Woo H."/>
        </authorList>
    </citation>
    <scope>NUCLEOTIDE SEQUENCE [LARGE SCALE GENOMIC DNA]</scope>
    <source>
        <strain evidence="9 10">APW6</strain>
    </source>
</reference>